<evidence type="ECO:0000259" key="1">
    <source>
        <dbReference type="PROSITE" id="PS50990"/>
    </source>
</evidence>
<dbReference type="Gene3D" id="3.90.70.10">
    <property type="entry name" value="Cysteine proteinases"/>
    <property type="match status" value="1"/>
</dbReference>
<dbReference type="GO" id="GO:0016020">
    <property type="term" value="C:membrane"/>
    <property type="evidence" value="ECO:0007669"/>
    <property type="project" value="InterPro"/>
</dbReference>
<dbReference type="EMBL" id="UOFR01000038">
    <property type="protein sequence ID" value="VAW96363.1"/>
    <property type="molecule type" value="Genomic_DNA"/>
</dbReference>
<dbReference type="AlphaFoldDB" id="A0A3B1A8E9"/>
<evidence type="ECO:0000313" key="2">
    <source>
        <dbReference type="EMBL" id="VAW96363.1"/>
    </source>
</evidence>
<dbReference type="GO" id="GO:0006508">
    <property type="term" value="P:proteolysis"/>
    <property type="evidence" value="ECO:0007669"/>
    <property type="project" value="InterPro"/>
</dbReference>
<sequence length="325" mass="36626">MTKQYQAAYRAISSLFVCALLGACAGVPQTSHLLNNIPTKLATPHELVATPFYAQQQYQCGPAALATLINQHGVDVDLDALVNRVYIPGREGSLQIEIVSAAREYNLIPYVIKPELSTLLYEVLAGRPVLVLQNLGVSWYPQWHYAVVVGYNLAEQELVLRSGTTKRYVMSLRTFEYTWQRSQRWALILLKPGDLPIAGTPFEYLKSLPGFERKENWTLLDSAYTAGIQRWPNDIGLKMGYGNALYLQGKLNFALTEYESVILTDSKFAPALNNAAQIHMQQRNYRKALDYVNRAIKAGGVHIDEYRTTLKEVKNAMKLDRNVPK</sequence>
<organism evidence="2">
    <name type="scientific">hydrothermal vent metagenome</name>
    <dbReference type="NCBI Taxonomy" id="652676"/>
    <lineage>
        <taxon>unclassified sequences</taxon>
        <taxon>metagenomes</taxon>
        <taxon>ecological metagenomes</taxon>
    </lineage>
</organism>
<dbReference type="CDD" id="cd02549">
    <property type="entry name" value="Peptidase_C39A"/>
    <property type="match status" value="1"/>
</dbReference>
<feature type="domain" description="Peptidase C39" evidence="1">
    <location>
        <begin position="55"/>
        <end position="186"/>
    </location>
</feature>
<dbReference type="Pfam" id="PF03412">
    <property type="entry name" value="Peptidase_C39"/>
    <property type="match status" value="1"/>
</dbReference>
<dbReference type="NCBIfam" id="NF033920">
    <property type="entry name" value="C39_PA2778_fam"/>
    <property type="match status" value="1"/>
</dbReference>
<gene>
    <name evidence="2" type="ORF">MNBD_GAMMA21-999</name>
</gene>
<protein>
    <recommendedName>
        <fullName evidence="1">Peptidase C39 domain-containing protein</fullName>
    </recommendedName>
</protein>
<dbReference type="SUPFAM" id="SSF48452">
    <property type="entry name" value="TPR-like"/>
    <property type="match status" value="1"/>
</dbReference>
<dbReference type="GO" id="GO:0005524">
    <property type="term" value="F:ATP binding"/>
    <property type="evidence" value="ECO:0007669"/>
    <property type="project" value="InterPro"/>
</dbReference>
<dbReference type="PROSITE" id="PS50990">
    <property type="entry name" value="PEPTIDASE_C39"/>
    <property type="match status" value="1"/>
</dbReference>
<dbReference type="PROSITE" id="PS51257">
    <property type="entry name" value="PROKAR_LIPOPROTEIN"/>
    <property type="match status" value="1"/>
</dbReference>
<dbReference type="Gene3D" id="1.25.40.10">
    <property type="entry name" value="Tetratricopeptide repeat domain"/>
    <property type="match status" value="1"/>
</dbReference>
<dbReference type="InterPro" id="IPR039563">
    <property type="entry name" value="Peptidase_C39_single_dom"/>
</dbReference>
<reference evidence="2" key="1">
    <citation type="submission" date="2018-06" db="EMBL/GenBank/DDBJ databases">
        <authorList>
            <person name="Zhirakovskaya E."/>
        </authorList>
    </citation>
    <scope>NUCLEOTIDE SEQUENCE</scope>
</reference>
<proteinExistence type="predicted"/>
<name>A0A3B1A8E9_9ZZZZ</name>
<accession>A0A3B1A8E9</accession>
<dbReference type="InterPro" id="IPR011990">
    <property type="entry name" value="TPR-like_helical_dom_sf"/>
</dbReference>
<dbReference type="InterPro" id="IPR005074">
    <property type="entry name" value="Peptidase_C39"/>
</dbReference>
<dbReference type="GO" id="GO:0008233">
    <property type="term" value="F:peptidase activity"/>
    <property type="evidence" value="ECO:0007669"/>
    <property type="project" value="InterPro"/>
</dbReference>